<evidence type="ECO:0000256" key="5">
    <source>
        <dbReference type="ARBA" id="ARBA00023237"/>
    </source>
</evidence>
<dbReference type="RefSeq" id="WP_130544473.1">
    <property type="nucleotide sequence ID" value="NZ_CP042431.1"/>
</dbReference>
<evidence type="ECO:0000256" key="4">
    <source>
        <dbReference type="ARBA" id="ARBA00023136"/>
    </source>
</evidence>
<evidence type="ECO:0000256" key="1">
    <source>
        <dbReference type="ARBA" id="ARBA00004442"/>
    </source>
</evidence>
<comment type="caution">
    <text evidence="8">The sequence shown here is derived from an EMBL/GenBank/DDBJ whole genome shotgun (WGS) entry which is preliminary data.</text>
</comment>
<dbReference type="OrthoDB" id="608091at2"/>
<dbReference type="GO" id="GO:0009279">
    <property type="term" value="C:cell outer membrane"/>
    <property type="evidence" value="ECO:0007669"/>
    <property type="project" value="UniProtKB-SubCell"/>
</dbReference>
<name>A0A4Q7MC73_9BACT</name>
<accession>A0A4Q7MC73</accession>
<feature type="domain" description="RagB/SusD" evidence="6">
    <location>
        <begin position="315"/>
        <end position="630"/>
    </location>
</feature>
<keyword evidence="9" id="KW-1185">Reference proteome</keyword>
<evidence type="ECO:0000256" key="2">
    <source>
        <dbReference type="ARBA" id="ARBA00006275"/>
    </source>
</evidence>
<evidence type="ECO:0000259" key="7">
    <source>
        <dbReference type="Pfam" id="PF14322"/>
    </source>
</evidence>
<comment type="similarity">
    <text evidence="2">Belongs to the SusD family.</text>
</comment>
<dbReference type="PROSITE" id="PS51257">
    <property type="entry name" value="PROKAR_LIPOPROTEIN"/>
    <property type="match status" value="1"/>
</dbReference>
<gene>
    <name evidence="8" type="ORF">EV199_5997</name>
</gene>
<evidence type="ECO:0000256" key="3">
    <source>
        <dbReference type="ARBA" id="ARBA00022729"/>
    </source>
</evidence>
<dbReference type="Gene3D" id="1.25.40.390">
    <property type="match status" value="1"/>
</dbReference>
<dbReference type="AlphaFoldDB" id="A0A4Q7MC73"/>
<dbReference type="Pfam" id="PF14322">
    <property type="entry name" value="SusD-like_3"/>
    <property type="match status" value="1"/>
</dbReference>
<keyword evidence="4" id="KW-0472">Membrane</keyword>
<dbReference type="Proteomes" id="UP000293874">
    <property type="component" value="Unassembled WGS sequence"/>
</dbReference>
<evidence type="ECO:0000313" key="9">
    <source>
        <dbReference type="Proteomes" id="UP000293874"/>
    </source>
</evidence>
<dbReference type="SUPFAM" id="SSF48452">
    <property type="entry name" value="TPR-like"/>
    <property type="match status" value="1"/>
</dbReference>
<keyword evidence="3" id="KW-0732">Signal</keyword>
<dbReference type="Pfam" id="PF07980">
    <property type="entry name" value="SusD_RagB"/>
    <property type="match status" value="1"/>
</dbReference>
<dbReference type="InterPro" id="IPR012944">
    <property type="entry name" value="SusD_RagB_dom"/>
</dbReference>
<reference evidence="8 9" key="1">
    <citation type="submission" date="2019-02" db="EMBL/GenBank/DDBJ databases">
        <title>Genomic Encyclopedia of Type Strains, Phase IV (KMG-IV): sequencing the most valuable type-strain genomes for metagenomic binning, comparative biology and taxonomic classification.</title>
        <authorList>
            <person name="Goeker M."/>
        </authorList>
    </citation>
    <scope>NUCLEOTIDE SEQUENCE [LARGE SCALE GENOMIC DNA]</scope>
    <source>
        <strain evidence="8 9">DSM 18116</strain>
    </source>
</reference>
<protein>
    <submittedName>
        <fullName evidence="8">Putative outer membrane starch-binding protein</fullName>
    </submittedName>
</protein>
<dbReference type="InterPro" id="IPR033985">
    <property type="entry name" value="SusD-like_N"/>
</dbReference>
<organism evidence="8 9">
    <name type="scientific">Pseudobacter ginsenosidimutans</name>
    <dbReference type="NCBI Taxonomy" id="661488"/>
    <lineage>
        <taxon>Bacteria</taxon>
        <taxon>Pseudomonadati</taxon>
        <taxon>Bacteroidota</taxon>
        <taxon>Chitinophagia</taxon>
        <taxon>Chitinophagales</taxon>
        <taxon>Chitinophagaceae</taxon>
        <taxon>Pseudobacter</taxon>
    </lineage>
</organism>
<dbReference type="InterPro" id="IPR011990">
    <property type="entry name" value="TPR-like_helical_dom_sf"/>
</dbReference>
<sequence length="630" mass="72401">MKVFTMIALLAILAGSGCKKYLDIVPDNIATIDYAFRARNVAEKYLFTCYSYMPDDASIFANPGMLTADEFWFYYPGFSSNAWNIARGLQNKVNPYLNYWGGLNTGKPLFQALRDCNIFLENINKVPDMDQMEKDRWSGEVKFLKAYYHYFLFRLYGPIPLIKNNLPISASVEEVKIKRMPVDSCVDYVIQLLDESIPVLPDFIQNEASELGRITKTIAMTLKADVLVTAASPLFNGNPDYASFKDNDEVNLFPATYSQEKWAKAAAACKAAIDQAHGAGHYIFKYINANPSHIMSDWTKTQMSIRNSVTQRWNKEVIWANSQSQAIAIQRYAFIRALDPVANNNSTALGDLAPTLKMAETFYTVNGVPISEDKTWDYQNRYGLRVSEDENKHAIKMGYTTAKLNFDREPRFYADLGFDGGTWYGHGRFDDNNPWVAEMKLGQTAARKNTYGYSITGYQPKKLVFFTNTATASAYPIESYPWPLYRLADLYLLYAEALNESDGPTQEVYDYVNLVRERANIPTVQDAWTTYSTQPDKFTHKSGLREIIHQERLIELAFEGKRAYDLRRWKKAMSYQNSPVEGWDILQSETVLYYQKKILFPQKFQTRDYLWPIRENDITVNRKLVQNPGW</sequence>
<feature type="domain" description="SusD-like N-terminal" evidence="7">
    <location>
        <begin position="81"/>
        <end position="217"/>
    </location>
</feature>
<evidence type="ECO:0000313" key="8">
    <source>
        <dbReference type="EMBL" id="RZS63899.1"/>
    </source>
</evidence>
<evidence type="ECO:0000259" key="6">
    <source>
        <dbReference type="Pfam" id="PF07980"/>
    </source>
</evidence>
<keyword evidence="5" id="KW-0998">Cell outer membrane</keyword>
<dbReference type="EMBL" id="SGXA01000007">
    <property type="protein sequence ID" value="RZS63899.1"/>
    <property type="molecule type" value="Genomic_DNA"/>
</dbReference>
<comment type="subcellular location">
    <subcellularLocation>
        <location evidence="1">Cell outer membrane</location>
    </subcellularLocation>
</comment>
<proteinExistence type="inferred from homology"/>